<name>A0A9X0AGN9_9HELO</name>
<evidence type="ECO:0000313" key="3">
    <source>
        <dbReference type="Proteomes" id="UP001152300"/>
    </source>
</evidence>
<reference evidence="2" key="1">
    <citation type="submission" date="2022-11" db="EMBL/GenBank/DDBJ databases">
        <title>Genome Resource of Sclerotinia nivalis Strain SnTB1, a Plant Pathogen Isolated from American Ginseng.</title>
        <authorList>
            <person name="Fan S."/>
        </authorList>
    </citation>
    <scope>NUCLEOTIDE SEQUENCE</scope>
    <source>
        <strain evidence="2">SnTB1</strain>
    </source>
</reference>
<dbReference type="Pfam" id="PF00646">
    <property type="entry name" value="F-box"/>
    <property type="match status" value="1"/>
</dbReference>
<dbReference type="Proteomes" id="UP001152300">
    <property type="component" value="Unassembled WGS sequence"/>
</dbReference>
<comment type="caution">
    <text evidence="2">The sequence shown here is derived from an EMBL/GenBank/DDBJ whole genome shotgun (WGS) entry which is preliminary data.</text>
</comment>
<evidence type="ECO:0000313" key="2">
    <source>
        <dbReference type="EMBL" id="KAJ8062426.1"/>
    </source>
</evidence>
<evidence type="ECO:0000259" key="1">
    <source>
        <dbReference type="Pfam" id="PF00646"/>
    </source>
</evidence>
<dbReference type="EMBL" id="JAPEIS010000010">
    <property type="protein sequence ID" value="KAJ8062426.1"/>
    <property type="molecule type" value="Genomic_DNA"/>
</dbReference>
<dbReference type="InterPro" id="IPR001810">
    <property type="entry name" value="F-box_dom"/>
</dbReference>
<feature type="domain" description="F-box" evidence="1">
    <location>
        <begin position="19"/>
        <end position="52"/>
    </location>
</feature>
<protein>
    <recommendedName>
        <fullName evidence="1">F-box domain-containing protein</fullName>
    </recommendedName>
</protein>
<organism evidence="2 3">
    <name type="scientific">Sclerotinia nivalis</name>
    <dbReference type="NCBI Taxonomy" id="352851"/>
    <lineage>
        <taxon>Eukaryota</taxon>
        <taxon>Fungi</taxon>
        <taxon>Dikarya</taxon>
        <taxon>Ascomycota</taxon>
        <taxon>Pezizomycotina</taxon>
        <taxon>Leotiomycetes</taxon>
        <taxon>Helotiales</taxon>
        <taxon>Sclerotiniaceae</taxon>
        <taxon>Sclerotinia</taxon>
    </lineage>
</organism>
<accession>A0A9X0AGN9</accession>
<dbReference type="AlphaFoldDB" id="A0A9X0AGN9"/>
<sequence>MTESTLYTGKSITETLAAELLAMICEYLPREDLICFRLTSKLCADVASKCLFRDLHVMFTKKSFENLLNVSKRPGLSKHVRSLYYEPRMLRDVEVSVFKSRVMSSVKGDDVTRQEAFEEEWKAYRRIIDSASFMKANCYDFFALAQALQNFQNLKCINVNSDGPDSHPAFHERFSTEDIYFEIYATAHDKEDVKSRALQTIITAVGLAGIELNTLIATVIPPSFFASVFNDGHNRVIQIAPHLKRMDISFSLDFLDRVSPPIASGIHNFLSPAVNLETLRVAMDPECLLEEDTVPAISWDSIIGSLVKLPKLQSLELCHMSGTHEYFSKFFEDHASTLQHLYLESLSLNGDISRWGNVFTTLQNLPLRTCKLEGDFWSGKLNETEDVYMFVSMDLDFFEICFERYPELSLLLKYFSKNENMLPSLNGLLEVLIDDAPEHAGLSTLTASRIWDIAVRQVKGEFRYYNALGNGSDVADPDSPAEVDIDDVTG</sequence>
<dbReference type="SUPFAM" id="SSF52047">
    <property type="entry name" value="RNI-like"/>
    <property type="match status" value="1"/>
</dbReference>
<dbReference type="InterPro" id="IPR032675">
    <property type="entry name" value="LRR_dom_sf"/>
</dbReference>
<proteinExistence type="predicted"/>
<keyword evidence="3" id="KW-1185">Reference proteome</keyword>
<dbReference type="Gene3D" id="3.80.10.10">
    <property type="entry name" value="Ribonuclease Inhibitor"/>
    <property type="match status" value="1"/>
</dbReference>
<dbReference type="OrthoDB" id="5422579at2759"/>
<gene>
    <name evidence="2" type="ORF">OCU04_008966</name>
</gene>